<dbReference type="CDD" id="cd07377">
    <property type="entry name" value="WHTH_GntR"/>
    <property type="match status" value="1"/>
</dbReference>
<dbReference type="PRINTS" id="PR00035">
    <property type="entry name" value="HTHGNTR"/>
</dbReference>
<dbReference type="PROSITE" id="PS50949">
    <property type="entry name" value="HTH_GNTR"/>
    <property type="match status" value="1"/>
</dbReference>
<dbReference type="PANTHER" id="PTHR44846:SF16">
    <property type="entry name" value="TRANSCRIPTIONAL REGULATOR PHNF-RELATED"/>
    <property type="match status" value="1"/>
</dbReference>
<feature type="domain" description="HTH gntR-type" evidence="4">
    <location>
        <begin position="50"/>
        <end position="118"/>
    </location>
</feature>
<dbReference type="PANTHER" id="PTHR44846">
    <property type="entry name" value="MANNOSYL-D-GLYCERATE TRANSPORT/METABOLISM SYSTEM REPRESSOR MNGR-RELATED"/>
    <property type="match status" value="1"/>
</dbReference>
<dbReference type="Gene3D" id="3.40.1410.10">
    <property type="entry name" value="Chorismate lyase-like"/>
    <property type="match status" value="1"/>
</dbReference>
<accession>A0A5C4R9K1</accession>
<dbReference type="InterPro" id="IPR050679">
    <property type="entry name" value="Bact_HTH_transcr_reg"/>
</dbReference>
<dbReference type="InterPro" id="IPR036388">
    <property type="entry name" value="WH-like_DNA-bd_sf"/>
</dbReference>
<keyword evidence="1" id="KW-0805">Transcription regulation</keyword>
<dbReference type="EMBL" id="VDDC01000007">
    <property type="protein sequence ID" value="TNH40630.1"/>
    <property type="molecule type" value="Genomic_DNA"/>
</dbReference>
<dbReference type="InterPro" id="IPR028978">
    <property type="entry name" value="Chorismate_lyase_/UTRA_dom_sf"/>
</dbReference>
<evidence type="ECO:0000313" key="6">
    <source>
        <dbReference type="Proteomes" id="UP000304880"/>
    </source>
</evidence>
<dbReference type="SMART" id="SM00345">
    <property type="entry name" value="HTH_GNTR"/>
    <property type="match status" value="1"/>
</dbReference>
<dbReference type="SUPFAM" id="SSF64288">
    <property type="entry name" value="Chorismate lyase-like"/>
    <property type="match status" value="1"/>
</dbReference>
<proteinExistence type="predicted"/>
<protein>
    <submittedName>
        <fullName evidence="5">UTRA domain-containing protein</fullName>
    </submittedName>
</protein>
<name>A0A5C4R9K1_9RHOB</name>
<dbReference type="GO" id="GO:0003700">
    <property type="term" value="F:DNA-binding transcription factor activity"/>
    <property type="evidence" value="ECO:0007669"/>
    <property type="project" value="InterPro"/>
</dbReference>
<dbReference type="GO" id="GO:0003677">
    <property type="term" value="F:DNA binding"/>
    <property type="evidence" value="ECO:0007669"/>
    <property type="project" value="UniProtKB-KW"/>
</dbReference>
<dbReference type="InterPro" id="IPR011663">
    <property type="entry name" value="UTRA"/>
</dbReference>
<dbReference type="AlphaFoldDB" id="A0A5C4R9K1"/>
<dbReference type="Pfam" id="PF07702">
    <property type="entry name" value="UTRA"/>
    <property type="match status" value="1"/>
</dbReference>
<keyword evidence="3" id="KW-0804">Transcription</keyword>
<reference evidence="5 6" key="1">
    <citation type="submission" date="2019-06" db="EMBL/GenBank/DDBJ databases">
        <authorList>
            <person name="Li J."/>
        </authorList>
    </citation>
    <scope>NUCLEOTIDE SEQUENCE [LARGE SCALE GENOMIC DNA]</scope>
    <source>
        <strain evidence="5 6">CGMCC 1.8012</strain>
    </source>
</reference>
<evidence type="ECO:0000313" key="5">
    <source>
        <dbReference type="EMBL" id="TNH40630.1"/>
    </source>
</evidence>
<dbReference type="SMART" id="SM00866">
    <property type="entry name" value="UTRA"/>
    <property type="match status" value="1"/>
</dbReference>
<dbReference type="Pfam" id="PF00392">
    <property type="entry name" value="GntR"/>
    <property type="match status" value="1"/>
</dbReference>
<keyword evidence="2" id="KW-0238">DNA-binding</keyword>
<keyword evidence="6" id="KW-1185">Reference proteome</keyword>
<comment type="caution">
    <text evidence="5">The sequence shown here is derived from an EMBL/GenBank/DDBJ whole genome shotgun (WGS) entry which is preliminary data.</text>
</comment>
<dbReference type="InterPro" id="IPR000524">
    <property type="entry name" value="Tscrpt_reg_HTH_GntR"/>
</dbReference>
<organism evidence="5 6">
    <name type="scientific">Paracoccus haeundaensis</name>
    <dbReference type="NCBI Taxonomy" id="225362"/>
    <lineage>
        <taxon>Bacteria</taxon>
        <taxon>Pseudomonadati</taxon>
        <taxon>Pseudomonadota</taxon>
        <taxon>Alphaproteobacteria</taxon>
        <taxon>Rhodobacterales</taxon>
        <taxon>Paracoccaceae</taxon>
        <taxon>Paracoccus</taxon>
    </lineage>
</organism>
<evidence type="ECO:0000256" key="2">
    <source>
        <dbReference type="ARBA" id="ARBA00023125"/>
    </source>
</evidence>
<dbReference type="InterPro" id="IPR036390">
    <property type="entry name" value="WH_DNA-bd_sf"/>
</dbReference>
<evidence type="ECO:0000259" key="4">
    <source>
        <dbReference type="PROSITE" id="PS50949"/>
    </source>
</evidence>
<dbReference type="Gene3D" id="1.10.10.10">
    <property type="entry name" value="Winged helix-like DNA-binding domain superfamily/Winged helix DNA-binding domain"/>
    <property type="match status" value="1"/>
</dbReference>
<gene>
    <name evidence="5" type="ORF">FHD67_03160</name>
</gene>
<dbReference type="Proteomes" id="UP000304880">
    <property type="component" value="Unassembled WGS sequence"/>
</dbReference>
<dbReference type="SUPFAM" id="SSF46785">
    <property type="entry name" value="Winged helix' DNA-binding domain"/>
    <property type="match status" value="1"/>
</dbReference>
<evidence type="ECO:0000256" key="1">
    <source>
        <dbReference type="ARBA" id="ARBA00023015"/>
    </source>
</evidence>
<evidence type="ECO:0000256" key="3">
    <source>
        <dbReference type="ARBA" id="ARBA00023163"/>
    </source>
</evidence>
<sequence length="277" mass="30846">MANWTASILVRIIYQIGTGICHEFFKMAKLSQGSSVTIRSSGVDAERRRLNTWQAIRADVLGRIRSGEWPPGSLIPTEQMLSIEMGCARATVNRALRELADSGIIQRRRKVGTRVTATTSRRTTLSLPVLRDEIESLGARYAYQMTECLPCNPSPAAMQALQVDADDMMLLVKSRYLADDRPHCCEAIWLNPHALALPDFHLFAHEPPQEWLARSLPVTQSRFSILAEGASGSCAVNLTIDPGTPVMTIERVNTLDSLPVSFARQFYPPMHRLVLDD</sequence>